<dbReference type="Pfam" id="PF01127">
    <property type="entry name" value="Sdh_cyt"/>
    <property type="match status" value="1"/>
</dbReference>
<evidence type="ECO:0000256" key="5">
    <source>
        <dbReference type="ARBA" id="ARBA00022617"/>
    </source>
</evidence>
<dbReference type="GO" id="GO:0009055">
    <property type="term" value="F:electron transfer activity"/>
    <property type="evidence" value="ECO:0007669"/>
    <property type="project" value="InterPro"/>
</dbReference>
<accession>A0A7V8JPP4</accession>
<evidence type="ECO:0000256" key="11">
    <source>
        <dbReference type="ARBA" id="ARBA00025912"/>
    </source>
</evidence>
<feature type="binding site" description="axial binding residue" evidence="12">
    <location>
        <position position="97"/>
    </location>
    <ligand>
        <name>heme</name>
        <dbReference type="ChEBI" id="CHEBI:30413"/>
        <note>ligand shared with second transmembrane subunit</note>
    </ligand>
    <ligandPart>
        <name>Fe</name>
        <dbReference type="ChEBI" id="CHEBI:18248"/>
    </ligandPart>
</feature>
<evidence type="ECO:0000256" key="8">
    <source>
        <dbReference type="ARBA" id="ARBA00022989"/>
    </source>
</evidence>
<keyword evidence="8 13" id="KW-1133">Transmembrane helix</keyword>
<comment type="function">
    <text evidence="1">Membrane-anchoring subunit of succinate dehydrogenase (SDH).</text>
</comment>
<dbReference type="InterPro" id="IPR034804">
    <property type="entry name" value="SQR/QFR_C/D"/>
</dbReference>
<feature type="transmembrane region" description="Helical" evidence="13">
    <location>
        <begin position="74"/>
        <end position="95"/>
    </location>
</feature>
<dbReference type="InterPro" id="IPR000701">
    <property type="entry name" value="SuccDH_FuR_B_TM-su"/>
</dbReference>
<comment type="subcellular location">
    <subcellularLocation>
        <location evidence="2">Membrane</location>
    </subcellularLocation>
</comment>
<keyword evidence="6 13" id="KW-0812">Transmembrane</keyword>
<evidence type="ECO:0000256" key="13">
    <source>
        <dbReference type="SAM" id="Phobius"/>
    </source>
</evidence>
<evidence type="ECO:0000256" key="10">
    <source>
        <dbReference type="ARBA" id="ARBA00023136"/>
    </source>
</evidence>
<evidence type="ECO:0000256" key="4">
    <source>
        <dbReference type="ARBA" id="ARBA00020076"/>
    </source>
</evidence>
<dbReference type="GO" id="GO:0016020">
    <property type="term" value="C:membrane"/>
    <property type="evidence" value="ECO:0007669"/>
    <property type="project" value="UniProtKB-SubCell"/>
</dbReference>
<gene>
    <name evidence="14" type="primary">sdhC_1</name>
    <name evidence="14" type="ORF">GAK30_02542</name>
</gene>
<reference evidence="15" key="1">
    <citation type="journal article" date="2020" name="MBio">
        <title>Horizontal gene transfer to a defensive symbiont with a reduced genome amongst a multipartite beetle microbiome.</title>
        <authorList>
            <person name="Waterworth S.C."/>
            <person name="Florez L.V."/>
            <person name="Rees E.R."/>
            <person name="Hertweck C."/>
            <person name="Kaltenpoth M."/>
            <person name="Kwan J.C."/>
        </authorList>
    </citation>
    <scope>NUCLEOTIDE SEQUENCE [LARGE SCALE GENOMIC DNA]</scope>
</reference>
<comment type="subunit">
    <text evidence="11">Part of an enzyme complex containing four subunits: a flavoprotein, an iron-sulfur protein, plus two membrane-anchoring proteins, SdhC and SdhD. The complex can form homotrimers.</text>
</comment>
<evidence type="ECO:0000256" key="7">
    <source>
        <dbReference type="ARBA" id="ARBA00022723"/>
    </source>
</evidence>
<evidence type="ECO:0000256" key="2">
    <source>
        <dbReference type="ARBA" id="ARBA00004370"/>
    </source>
</evidence>
<dbReference type="EMBL" id="WNDQ01000036">
    <property type="protein sequence ID" value="KAF1020398.1"/>
    <property type="molecule type" value="Genomic_DNA"/>
</dbReference>
<organism evidence="14 15">
    <name type="scientific">Paracidovorax wautersii</name>
    <dbReference type="NCBI Taxonomy" id="1177982"/>
    <lineage>
        <taxon>Bacteria</taxon>
        <taxon>Pseudomonadati</taxon>
        <taxon>Pseudomonadota</taxon>
        <taxon>Betaproteobacteria</taxon>
        <taxon>Burkholderiales</taxon>
        <taxon>Comamonadaceae</taxon>
        <taxon>Paracidovorax</taxon>
    </lineage>
</organism>
<dbReference type="NCBIfam" id="TIGR02970">
    <property type="entry name" value="succ_dehyd_cytB"/>
    <property type="match status" value="1"/>
</dbReference>
<evidence type="ECO:0000313" key="14">
    <source>
        <dbReference type="EMBL" id="KAF1020398.1"/>
    </source>
</evidence>
<protein>
    <recommendedName>
        <fullName evidence="4">Succinate dehydrogenase cytochrome b556 subunit</fullName>
    </recommendedName>
</protein>
<evidence type="ECO:0000256" key="9">
    <source>
        <dbReference type="ARBA" id="ARBA00023004"/>
    </source>
</evidence>
<dbReference type="SUPFAM" id="SSF81343">
    <property type="entry name" value="Fumarate reductase respiratory complex transmembrane subunits"/>
    <property type="match status" value="1"/>
</dbReference>
<sequence length="145" mass="16467">MKPSQPPRREHRNIALTELLPYMARFPAPAWVSLLHRVSGILLFLLLPAVLWAFDASLFSETTFSTVKNVFEHGIGWIPGWLLKLAIVALLWAFLHHLIAGLRFLALDVSHHLTEKRKSARSARWVLILSFALTLVFGAKIFGLY</sequence>
<comment type="similarity">
    <text evidence="3">Belongs to the cytochrome b560 family.</text>
</comment>
<dbReference type="GO" id="GO:0046872">
    <property type="term" value="F:metal ion binding"/>
    <property type="evidence" value="ECO:0007669"/>
    <property type="project" value="UniProtKB-KW"/>
</dbReference>
<dbReference type="GO" id="GO:0006099">
    <property type="term" value="P:tricarboxylic acid cycle"/>
    <property type="evidence" value="ECO:0007669"/>
    <property type="project" value="InterPro"/>
</dbReference>
<evidence type="ECO:0000313" key="15">
    <source>
        <dbReference type="Proteomes" id="UP000461670"/>
    </source>
</evidence>
<keyword evidence="5 12" id="KW-0349">Heme</keyword>
<keyword evidence="9 12" id="KW-0408">Iron</keyword>
<proteinExistence type="inferred from homology"/>
<evidence type="ECO:0000256" key="3">
    <source>
        <dbReference type="ARBA" id="ARBA00007244"/>
    </source>
</evidence>
<keyword evidence="7 12" id="KW-0479">Metal-binding</keyword>
<feature type="transmembrane region" description="Helical" evidence="13">
    <location>
        <begin position="34"/>
        <end position="54"/>
    </location>
</feature>
<comment type="cofactor">
    <cofactor evidence="12">
        <name>heme</name>
        <dbReference type="ChEBI" id="CHEBI:30413"/>
    </cofactor>
    <text evidence="12">The heme is bound between the two transmembrane subunits.</text>
</comment>
<evidence type="ECO:0000256" key="6">
    <source>
        <dbReference type="ARBA" id="ARBA00022692"/>
    </source>
</evidence>
<dbReference type="CDD" id="cd03499">
    <property type="entry name" value="SQR_TypeC_SdhC"/>
    <property type="match status" value="1"/>
</dbReference>
<dbReference type="InterPro" id="IPR014314">
    <property type="entry name" value="Succ_DH_cytb556"/>
</dbReference>
<evidence type="ECO:0000256" key="12">
    <source>
        <dbReference type="PIRSR" id="PIRSR000178-1"/>
    </source>
</evidence>
<comment type="caution">
    <text evidence="14">The sequence shown here is derived from an EMBL/GenBank/DDBJ whole genome shotgun (WGS) entry which is preliminary data.</text>
</comment>
<feature type="transmembrane region" description="Helical" evidence="13">
    <location>
        <begin position="125"/>
        <end position="144"/>
    </location>
</feature>
<dbReference type="AlphaFoldDB" id="A0A7V8JPP4"/>
<keyword evidence="10 13" id="KW-0472">Membrane</keyword>
<dbReference type="Gene3D" id="1.20.1300.10">
    <property type="entry name" value="Fumarate reductase/succinate dehydrogenase, transmembrane subunit"/>
    <property type="match status" value="1"/>
</dbReference>
<evidence type="ECO:0000256" key="1">
    <source>
        <dbReference type="ARBA" id="ARBA00004050"/>
    </source>
</evidence>
<name>A0A7V8JPP4_9BURK</name>
<dbReference type="Proteomes" id="UP000461670">
    <property type="component" value="Unassembled WGS sequence"/>
</dbReference>
<dbReference type="PIRSF" id="PIRSF000178">
    <property type="entry name" value="SDH_cyt_b560"/>
    <property type="match status" value="1"/>
</dbReference>